<dbReference type="AlphaFoldDB" id="A0A438H6Q4"/>
<evidence type="ECO:0000256" key="1">
    <source>
        <dbReference type="SAM" id="MobiDB-lite"/>
    </source>
</evidence>
<sequence length="146" mass="16906">MPNMDLPSWTRVRGPRWPIYRPSLGYQKLREGGIARGLWLKPSPSDSKGKKPSGGQRPSYVGTINLVGLRPPRHYQTIGKTSRAYYLHCYVQYRPPRSLTPTYLHPTLEPVLLHKSERDLPPYTLDPKPHRLLFFSYRDRHDSSPS</sequence>
<organism evidence="2 3">
    <name type="scientific">Vitis vinifera</name>
    <name type="common">Grape</name>
    <dbReference type="NCBI Taxonomy" id="29760"/>
    <lineage>
        <taxon>Eukaryota</taxon>
        <taxon>Viridiplantae</taxon>
        <taxon>Streptophyta</taxon>
        <taxon>Embryophyta</taxon>
        <taxon>Tracheophyta</taxon>
        <taxon>Spermatophyta</taxon>
        <taxon>Magnoliopsida</taxon>
        <taxon>eudicotyledons</taxon>
        <taxon>Gunneridae</taxon>
        <taxon>Pentapetalae</taxon>
        <taxon>rosids</taxon>
        <taxon>Vitales</taxon>
        <taxon>Vitaceae</taxon>
        <taxon>Viteae</taxon>
        <taxon>Vitis</taxon>
    </lineage>
</organism>
<evidence type="ECO:0000313" key="3">
    <source>
        <dbReference type="Proteomes" id="UP000288805"/>
    </source>
</evidence>
<comment type="caution">
    <text evidence="2">The sequence shown here is derived from an EMBL/GenBank/DDBJ whole genome shotgun (WGS) entry which is preliminary data.</text>
</comment>
<proteinExistence type="predicted"/>
<evidence type="ECO:0000313" key="2">
    <source>
        <dbReference type="EMBL" id="RVW80079.1"/>
    </source>
</evidence>
<accession>A0A438H6Q4</accession>
<protein>
    <submittedName>
        <fullName evidence="2">Uncharacterized protein</fullName>
    </submittedName>
</protein>
<name>A0A438H6Q4_VITVI</name>
<dbReference type="Proteomes" id="UP000288805">
    <property type="component" value="Unassembled WGS sequence"/>
</dbReference>
<gene>
    <name evidence="2" type="ORF">CK203_052413</name>
</gene>
<dbReference type="EMBL" id="QGNW01000270">
    <property type="protein sequence ID" value="RVW80079.1"/>
    <property type="molecule type" value="Genomic_DNA"/>
</dbReference>
<reference evidence="2 3" key="1">
    <citation type="journal article" date="2018" name="PLoS Genet.">
        <title>Population sequencing reveals clonal diversity and ancestral inbreeding in the grapevine cultivar Chardonnay.</title>
        <authorList>
            <person name="Roach M.J."/>
            <person name="Johnson D.L."/>
            <person name="Bohlmann J."/>
            <person name="van Vuuren H.J."/>
            <person name="Jones S.J."/>
            <person name="Pretorius I.S."/>
            <person name="Schmidt S.A."/>
            <person name="Borneman A.R."/>
        </authorList>
    </citation>
    <scope>NUCLEOTIDE SEQUENCE [LARGE SCALE GENOMIC DNA]</scope>
    <source>
        <strain evidence="3">cv. Chardonnay</strain>
        <tissue evidence="2">Leaf</tissue>
    </source>
</reference>
<feature type="region of interest" description="Disordered" evidence="1">
    <location>
        <begin position="40"/>
        <end position="62"/>
    </location>
</feature>